<accession>A0A1R3RNQ2</accession>
<evidence type="ECO:0000313" key="3">
    <source>
        <dbReference type="Proteomes" id="UP000188318"/>
    </source>
</evidence>
<reference evidence="3" key="1">
    <citation type="journal article" date="2017" name="Genome Biol.">
        <title>Comparative genomics reveals high biological diversity and specific adaptations in the industrially and medically important fungal genus Aspergillus.</title>
        <authorList>
            <person name="de Vries R.P."/>
            <person name="Riley R."/>
            <person name="Wiebenga A."/>
            <person name="Aguilar-Osorio G."/>
            <person name="Amillis S."/>
            <person name="Uchima C.A."/>
            <person name="Anderluh G."/>
            <person name="Asadollahi M."/>
            <person name="Askin M."/>
            <person name="Barry K."/>
            <person name="Battaglia E."/>
            <person name="Bayram O."/>
            <person name="Benocci T."/>
            <person name="Braus-Stromeyer S.A."/>
            <person name="Caldana C."/>
            <person name="Canovas D."/>
            <person name="Cerqueira G.C."/>
            <person name="Chen F."/>
            <person name="Chen W."/>
            <person name="Choi C."/>
            <person name="Clum A."/>
            <person name="Dos Santos R.A."/>
            <person name="Damasio A.R."/>
            <person name="Diallinas G."/>
            <person name="Emri T."/>
            <person name="Fekete E."/>
            <person name="Flipphi M."/>
            <person name="Freyberg S."/>
            <person name="Gallo A."/>
            <person name="Gournas C."/>
            <person name="Habgood R."/>
            <person name="Hainaut M."/>
            <person name="Harispe M.L."/>
            <person name="Henrissat B."/>
            <person name="Hilden K.S."/>
            <person name="Hope R."/>
            <person name="Hossain A."/>
            <person name="Karabika E."/>
            <person name="Karaffa L."/>
            <person name="Karanyi Z."/>
            <person name="Krasevec N."/>
            <person name="Kuo A."/>
            <person name="Kusch H."/>
            <person name="LaButti K."/>
            <person name="Lagendijk E.L."/>
            <person name="Lapidus A."/>
            <person name="Levasseur A."/>
            <person name="Lindquist E."/>
            <person name="Lipzen A."/>
            <person name="Logrieco A.F."/>
            <person name="MacCabe A."/>
            <person name="Maekelae M.R."/>
            <person name="Malavazi I."/>
            <person name="Melin P."/>
            <person name="Meyer V."/>
            <person name="Mielnichuk N."/>
            <person name="Miskei M."/>
            <person name="Molnar A.P."/>
            <person name="Mule G."/>
            <person name="Ngan C.Y."/>
            <person name="Orejas M."/>
            <person name="Orosz E."/>
            <person name="Ouedraogo J.P."/>
            <person name="Overkamp K.M."/>
            <person name="Park H.-S."/>
            <person name="Perrone G."/>
            <person name="Piumi F."/>
            <person name="Punt P.J."/>
            <person name="Ram A.F."/>
            <person name="Ramon A."/>
            <person name="Rauscher S."/>
            <person name="Record E."/>
            <person name="Riano-Pachon D.M."/>
            <person name="Robert V."/>
            <person name="Roehrig J."/>
            <person name="Ruller R."/>
            <person name="Salamov A."/>
            <person name="Salih N.S."/>
            <person name="Samson R.A."/>
            <person name="Sandor E."/>
            <person name="Sanguinetti M."/>
            <person name="Schuetze T."/>
            <person name="Sepcic K."/>
            <person name="Shelest E."/>
            <person name="Sherlock G."/>
            <person name="Sophianopoulou V."/>
            <person name="Squina F.M."/>
            <person name="Sun H."/>
            <person name="Susca A."/>
            <person name="Todd R.B."/>
            <person name="Tsang A."/>
            <person name="Unkles S.E."/>
            <person name="van de Wiele N."/>
            <person name="van Rossen-Uffink D."/>
            <person name="Oliveira J.V."/>
            <person name="Vesth T.C."/>
            <person name="Visser J."/>
            <person name="Yu J.-H."/>
            <person name="Zhou M."/>
            <person name="Andersen M.R."/>
            <person name="Archer D.B."/>
            <person name="Baker S.E."/>
            <person name="Benoit I."/>
            <person name="Brakhage A.A."/>
            <person name="Braus G.H."/>
            <person name="Fischer R."/>
            <person name="Frisvad J.C."/>
            <person name="Goldman G.H."/>
            <person name="Houbraken J."/>
            <person name="Oakley B."/>
            <person name="Pocsi I."/>
            <person name="Scazzocchio C."/>
            <person name="Seiboth B."/>
            <person name="vanKuyk P.A."/>
            <person name="Wortman J."/>
            <person name="Dyer P.S."/>
            <person name="Grigoriev I.V."/>
        </authorList>
    </citation>
    <scope>NUCLEOTIDE SEQUENCE [LARGE SCALE GENOMIC DNA]</scope>
    <source>
        <strain evidence="3">ITEM 5010</strain>
    </source>
</reference>
<evidence type="ECO:0000256" key="1">
    <source>
        <dbReference type="SAM" id="MobiDB-lite"/>
    </source>
</evidence>
<protein>
    <recommendedName>
        <fullName evidence="4">Fungal N-terminal domain-containing protein</fullName>
    </recommendedName>
</protein>
<dbReference type="OMA" id="QTHEPEA"/>
<name>A0A1R3RNQ2_ASPC5</name>
<dbReference type="VEuPathDB" id="FungiDB:ASPCADRAFT_207480"/>
<dbReference type="Proteomes" id="UP000188318">
    <property type="component" value="Unassembled WGS sequence"/>
</dbReference>
<dbReference type="AlphaFoldDB" id="A0A1R3RNQ2"/>
<dbReference type="OrthoDB" id="5400409at2759"/>
<keyword evidence="3" id="KW-1185">Reference proteome</keyword>
<feature type="compositionally biased region" description="Basic and acidic residues" evidence="1">
    <location>
        <begin position="318"/>
        <end position="328"/>
    </location>
</feature>
<organism evidence="2 3">
    <name type="scientific">Aspergillus carbonarius (strain ITEM 5010)</name>
    <dbReference type="NCBI Taxonomy" id="602072"/>
    <lineage>
        <taxon>Eukaryota</taxon>
        <taxon>Fungi</taxon>
        <taxon>Dikarya</taxon>
        <taxon>Ascomycota</taxon>
        <taxon>Pezizomycotina</taxon>
        <taxon>Eurotiomycetes</taxon>
        <taxon>Eurotiomycetidae</taxon>
        <taxon>Eurotiales</taxon>
        <taxon>Aspergillaceae</taxon>
        <taxon>Aspergillus</taxon>
        <taxon>Aspergillus subgen. Circumdati</taxon>
    </lineage>
</organism>
<dbReference type="EMBL" id="KV907499">
    <property type="protein sequence ID" value="OOF96113.1"/>
    <property type="molecule type" value="Genomic_DNA"/>
</dbReference>
<gene>
    <name evidence="2" type="ORF">ASPCADRAFT_207480</name>
</gene>
<evidence type="ECO:0008006" key="4">
    <source>
        <dbReference type="Google" id="ProtNLM"/>
    </source>
</evidence>
<evidence type="ECO:0000313" key="2">
    <source>
        <dbReference type="EMBL" id="OOF96113.1"/>
    </source>
</evidence>
<proteinExistence type="predicted"/>
<sequence length="696" mass="78799">MSFFQMGPGDLITAVKAIWTVYESIAGGAAKDFNAFLDEFRSIKDILEKLEQVKGSTSNDGVDLGAFYDQTLRECAKFVDNHKKLAQGESSTAGNRRHSLGTKVSTLFEKSAWPLECDEAEKLRRKLERCLKIATLKSTEETRVAALTIIREAEHSRVENLEMLKSIKAMTAQISSLLRWCVLEGPAEADALNMMHNMAHLHYRARPVLPEPGHELRMIPEDEELFVFERQGSLEILDRIRETSERLDNLMRRLNPHETSSQKMERYQSPGRAYTLESVSDGAPTVAPVAELLHQASDDVRDVLNIVGYKSDFVPSHDSSRKSQDQDFRPSPQKLNEAAEEWEHFRQWLDFQFQHAFNTMPDDLDSWHKLSREKSSSSLLSSSPEVGFPGIFLSRTSTRESDLESEVSPSLSTSVSIPGQRVRLTEHPVQVEFPHPEVAHRSAFRNLTCTVTAVFSAQTHEPEAIEALDIHSGVKVTQKIHPPSRQVESSMLPYVPSRRVSKAFSDGYAIWFQGSHKTKIEEGQRLTRLKMAPIYKCQDRKDFLAFQKTLLKRRVIRCIDVRTISVSTGECHCNSAETVRILEDPITKSHSLLYFASYPGTGRCARFIDRPISEFGKPHAKSKHVKLPYNSISRRSSIESATSLLSQESRHSVSSRHSLSTSPGSNRREKYLELEFFDATDCTKFLKALTNVEEDP</sequence>
<feature type="region of interest" description="Disordered" evidence="1">
    <location>
        <begin position="314"/>
        <end position="335"/>
    </location>
</feature>